<comment type="subcellular location">
    <subcellularLocation>
        <location evidence="1">Cell membrane</location>
        <topology evidence="1">Multi-pass membrane protein</topology>
    </subcellularLocation>
</comment>
<comment type="caution">
    <text evidence="7">The sequence shown here is derived from an EMBL/GenBank/DDBJ whole genome shotgun (WGS) entry which is preliminary data.</text>
</comment>
<evidence type="ECO:0000313" key="8">
    <source>
        <dbReference type="Proteomes" id="UP000050417"/>
    </source>
</evidence>
<accession>A0A0P6XMF3</accession>
<dbReference type="PROSITE" id="PS50850">
    <property type="entry name" value="MFS"/>
    <property type="match status" value="1"/>
</dbReference>
<dbReference type="PANTHER" id="PTHR23528:SF1">
    <property type="entry name" value="MAJOR FACILITATOR SUPERFAMILY (MFS) PROFILE DOMAIN-CONTAINING PROTEIN"/>
    <property type="match status" value="1"/>
</dbReference>
<dbReference type="AlphaFoldDB" id="A0A0P6XMF3"/>
<reference evidence="7 8" key="1">
    <citation type="submission" date="2015-07" db="EMBL/GenBank/DDBJ databases">
        <title>Genome sequence of Ornatilinea apprima DSM 23815.</title>
        <authorList>
            <person name="Hemp J."/>
            <person name="Ward L.M."/>
            <person name="Pace L.A."/>
            <person name="Fischer W.W."/>
        </authorList>
    </citation>
    <scope>NUCLEOTIDE SEQUENCE [LARGE SCALE GENOMIC DNA]</scope>
    <source>
        <strain evidence="7 8">P3M-1</strain>
    </source>
</reference>
<feature type="transmembrane region" description="Helical" evidence="5">
    <location>
        <begin position="384"/>
        <end position="406"/>
    </location>
</feature>
<protein>
    <recommendedName>
        <fullName evidence="6">Major facilitator superfamily (MFS) profile domain-containing protein</fullName>
    </recommendedName>
</protein>
<dbReference type="InterPro" id="IPR020846">
    <property type="entry name" value="MFS_dom"/>
</dbReference>
<feature type="transmembrane region" description="Helical" evidence="5">
    <location>
        <begin position="83"/>
        <end position="105"/>
    </location>
</feature>
<proteinExistence type="predicted"/>
<evidence type="ECO:0000256" key="1">
    <source>
        <dbReference type="ARBA" id="ARBA00004651"/>
    </source>
</evidence>
<dbReference type="InterPro" id="IPR011701">
    <property type="entry name" value="MFS"/>
</dbReference>
<sequence length="480" mass="51145">MERPLRWFDTITINIYFLGLSALSQTMAPLILPLLVQQFVGENLKGTYYGNLRLWSLMMALLVQSLMGMLSDRHQSKYGKRRPFIFIGTLGVILVVLLIGFVAGMEGLTGYWVLFGLVILQQVGANTGHGAVQGLIPDLVPENMRGRYSAIKAILEVPLPVILVSMTIGKLVGAGNLWAGLFVLIAILLVAMIIAMFAPEKSSLDSNALSLDWKPFLRLVSMTALFTAIILGMGELIKWLSAFLAFTSDFLNLATISVVGFLAMALAIAVGVSASTRLGIGDANAHKSAFNWWVINRLAFLVGSTGMVSFMVYFLQGKFGFVAEQAAAPAAQLTMIVGVFILLSALPSGWLTDRFGSRKIVAAAGLMAALGTVLVIFAPDLTTVFIGGSFIGIGTGFFYSANWALGTEIAPKEEAGRYLGISNLAGAGAGAVGAYIGGPIADYFTVLVPQTPGLGYVALFAIYGILFLLSVACLRSVKQA</sequence>
<feature type="transmembrane region" description="Helical" evidence="5">
    <location>
        <begin position="219"/>
        <end position="241"/>
    </location>
</feature>
<dbReference type="InterPro" id="IPR036259">
    <property type="entry name" value="MFS_trans_sf"/>
</dbReference>
<dbReference type="SUPFAM" id="SSF103473">
    <property type="entry name" value="MFS general substrate transporter"/>
    <property type="match status" value="2"/>
</dbReference>
<feature type="domain" description="Major facilitator superfamily (MFS) profile" evidence="6">
    <location>
        <begin position="1"/>
        <end position="480"/>
    </location>
</feature>
<keyword evidence="8" id="KW-1185">Reference proteome</keyword>
<feature type="transmembrane region" description="Helical" evidence="5">
    <location>
        <begin position="12"/>
        <end position="32"/>
    </location>
</feature>
<feature type="transmembrane region" description="Helical" evidence="5">
    <location>
        <begin position="418"/>
        <end position="441"/>
    </location>
</feature>
<evidence type="ECO:0000256" key="5">
    <source>
        <dbReference type="SAM" id="Phobius"/>
    </source>
</evidence>
<dbReference type="PANTHER" id="PTHR23528">
    <property type="match status" value="1"/>
</dbReference>
<evidence type="ECO:0000313" key="7">
    <source>
        <dbReference type="EMBL" id="KPL81028.1"/>
    </source>
</evidence>
<feature type="transmembrane region" description="Helical" evidence="5">
    <location>
        <begin position="178"/>
        <end position="198"/>
    </location>
</feature>
<feature type="transmembrane region" description="Helical" evidence="5">
    <location>
        <begin position="453"/>
        <end position="474"/>
    </location>
</feature>
<gene>
    <name evidence="7" type="ORF">ADN00_00340</name>
</gene>
<evidence type="ECO:0000256" key="2">
    <source>
        <dbReference type="ARBA" id="ARBA00022692"/>
    </source>
</evidence>
<evidence type="ECO:0000256" key="3">
    <source>
        <dbReference type="ARBA" id="ARBA00022989"/>
    </source>
</evidence>
<dbReference type="Proteomes" id="UP000050417">
    <property type="component" value="Unassembled WGS sequence"/>
</dbReference>
<organism evidence="7 8">
    <name type="scientific">Ornatilinea apprima</name>
    <dbReference type="NCBI Taxonomy" id="1134406"/>
    <lineage>
        <taxon>Bacteria</taxon>
        <taxon>Bacillati</taxon>
        <taxon>Chloroflexota</taxon>
        <taxon>Anaerolineae</taxon>
        <taxon>Anaerolineales</taxon>
        <taxon>Anaerolineaceae</taxon>
        <taxon>Ornatilinea</taxon>
    </lineage>
</organism>
<keyword evidence="3 5" id="KW-1133">Transmembrane helix</keyword>
<dbReference type="GO" id="GO:0005886">
    <property type="term" value="C:plasma membrane"/>
    <property type="evidence" value="ECO:0007669"/>
    <property type="project" value="UniProtKB-SubCell"/>
</dbReference>
<dbReference type="EMBL" id="LGCL01000002">
    <property type="protein sequence ID" value="KPL81028.1"/>
    <property type="molecule type" value="Genomic_DNA"/>
</dbReference>
<feature type="transmembrane region" description="Helical" evidence="5">
    <location>
        <begin position="253"/>
        <end position="274"/>
    </location>
</feature>
<keyword evidence="4 5" id="KW-0472">Membrane</keyword>
<evidence type="ECO:0000259" key="6">
    <source>
        <dbReference type="PROSITE" id="PS50850"/>
    </source>
</evidence>
<dbReference type="GO" id="GO:0022857">
    <property type="term" value="F:transmembrane transporter activity"/>
    <property type="evidence" value="ECO:0007669"/>
    <property type="project" value="InterPro"/>
</dbReference>
<name>A0A0P6XMF3_9CHLR</name>
<keyword evidence="2 5" id="KW-0812">Transmembrane</keyword>
<evidence type="ECO:0000256" key="4">
    <source>
        <dbReference type="ARBA" id="ARBA00023136"/>
    </source>
</evidence>
<feature type="transmembrane region" description="Helical" evidence="5">
    <location>
        <begin position="294"/>
        <end position="315"/>
    </location>
</feature>
<dbReference type="OrthoDB" id="9796441at2"/>
<dbReference type="STRING" id="1134406.ADN00_00340"/>
<dbReference type="Gene3D" id="1.20.1250.20">
    <property type="entry name" value="MFS general substrate transporter like domains"/>
    <property type="match status" value="2"/>
</dbReference>
<feature type="transmembrane region" description="Helical" evidence="5">
    <location>
        <begin position="360"/>
        <end position="378"/>
    </location>
</feature>
<dbReference type="Pfam" id="PF07690">
    <property type="entry name" value="MFS_1"/>
    <property type="match status" value="1"/>
</dbReference>
<dbReference type="RefSeq" id="WP_075060965.1">
    <property type="nucleotide sequence ID" value="NZ_LGCL01000002.1"/>
</dbReference>
<feature type="transmembrane region" description="Helical" evidence="5">
    <location>
        <begin position="327"/>
        <end position="348"/>
    </location>
</feature>
<feature type="transmembrane region" description="Helical" evidence="5">
    <location>
        <begin position="52"/>
        <end position="71"/>
    </location>
</feature>